<gene>
    <name evidence="1" type="ORF">K460DRAFT_273980</name>
</gene>
<name>A0A9P4GQK5_9PLEO</name>
<organism evidence="1 2">
    <name type="scientific">Cucurbitaria berberidis CBS 394.84</name>
    <dbReference type="NCBI Taxonomy" id="1168544"/>
    <lineage>
        <taxon>Eukaryota</taxon>
        <taxon>Fungi</taxon>
        <taxon>Dikarya</taxon>
        <taxon>Ascomycota</taxon>
        <taxon>Pezizomycotina</taxon>
        <taxon>Dothideomycetes</taxon>
        <taxon>Pleosporomycetidae</taxon>
        <taxon>Pleosporales</taxon>
        <taxon>Pleosporineae</taxon>
        <taxon>Cucurbitariaceae</taxon>
        <taxon>Cucurbitaria</taxon>
    </lineage>
</organism>
<evidence type="ECO:0000313" key="2">
    <source>
        <dbReference type="Proteomes" id="UP000800039"/>
    </source>
</evidence>
<dbReference type="PANTHER" id="PTHR47473:SF1">
    <property type="entry name" value="METHYLTRANSFERASE DOMAIN-CONTAINING PROTEIN"/>
    <property type="match status" value="1"/>
</dbReference>
<comment type="caution">
    <text evidence="1">The sequence shown here is derived from an EMBL/GenBank/DDBJ whole genome shotgun (WGS) entry which is preliminary data.</text>
</comment>
<dbReference type="OrthoDB" id="10253390at2759"/>
<dbReference type="RefSeq" id="XP_040793456.1">
    <property type="nucleotide sequence ID" value="XM_040927921.1"/>
</dbReference>
<evidence type="ECO:0000313" key="1">
    <source>
        <dbReference type="EMBL" id="KAF1850893.1"/>
    </source>
</evidence>
<sequence length="782" mass="88813">MDTLPIYVLSVTVAASSLYVAHRLYAHRHLLRPFLTFALANFVHPISENGLKQQDALENFYKIQARIYDITRTWLLHGREDMLILVAAQLKYQAGPTPNGRKPIWIDIGGGTGWNIEAMAQYLDVPTFFEKVYLVDLSPSLLAVARDRFERLGWTNVQIVCQDALDFCLTYKDQADLITLSYSLSMLPNFNAMIDAFADSLSESGVLAVVDFYVQSRIDTQGRNFTGGVMNRHVNWLGRTFWRTWFELDRISLEGARRDYLEYRFGTLKCLNQRNHIFGTRIPVAIPYYIFLGRLPSSSAFHDNLKRTDAACTGAPHFNSQVDADICDSPIGAFNGQSKVYQAARENLTRGVPLPSTFYQNTQYRIHYDEQLPKHTQFGKEFIYAFTWEDSECDRRLLTISPDDVVLCLTSAGDNLLDYLQACSPRRVHAVDLNPNQTHLLELKVASYQALSYMEFWALFGEGHCSGFRNQLLDKISPFLSSQALQFWLDKPTMFTSRSGLYSHGGSGVALKLVKFILYASGLSGATQRLCRVRSVSEQWQQWLRLRRVLLSRTLHWFFVNSDFLWRAAGVPVAQAKLISDDYMLRQGPQKTPIGANEGVWEYISDTLDPVARNTLLSEDNFYYLLVLNGRYTERCKPPYLSQSAFQKLSRPGAFDGLSMHTDEVCEVIERMRPGSLTLVVIMDSMDWFDPQGSEAAYQTKMIHRGLKPGGRVFLRSAALKPWYIAEFEKVGFLARRVGVRTPGSCIDRYLTLRGVNMYASAWIITKTAGGDGNGRDRPALA</sequence>
<dbReference type="Gene3D" id="3.40.50.150">
    <property type="entry name" value="Vaccinia Virus protein VP39"/>
    <property type="match status" value="1"/>
</dbReference>
<protein>
    <recommendedName>
        <fullName evidence="3">Methyltransferase domain-containing protein</fullName>
    </recommendedName>
</protein>
<dbReference type="Proteomes" id="UP000800039">
    <property type="component" value="Unassembled WGS sequence"/>
</dbReference>
<dbReference type="GeneID" id="63845174"/>
<dbReference type="InterPro" id="IPR029063">
    <property type="entry name" value="SAM-dependent_MTases_sf"/>
</dbReference>
<dbReference type="EMBL" id="ML976614">
    <property type="protein sequence ID" value="KAF1850893.1"/>
    <property type="molecule type" value="Genomic_DNA"/>
</dbReference>
<evidence type="ECO:0008006" key="3">
    <source>
        <dbReference type="Google" id="ProtNLM"/>
    </source>
</evidence>
<accession>A0A9P4GQK5</accession>
<reference evidence="1" key="1">
    <citation type="submission" date="2020-01" db="EMBL/GenBank/DDBJ databases">
        <authorList>
            <consortium name="DOE Joint Genome Institute"/>
            <person name="Haridas S."/>
            <person name="Albert R."/>
            <person name="Binder M."/>
            <person name="Bloem J."/>
            <person name="Labutti K."/>
            <person name="Salamov A."/>
            <person name="Andreopoulos B."/>
            <person name="Baker S.E."/>
            <person name="Barry K."/>
            <person name="Bills G."/>
            <person name="Bluhm B.H."/>
            <person name="Cannon C."/>
            <person name="Castanera R."/>
            <person name="Culley D.E."/>
            <person name="Daum C."/>
            <person name="Ezra D."/>
            <person name="Gonzalez J.B."/>
            <person name="Henrissat B."/>
            <person name="Kuo A."/>
            <person name="Liang C."/>
            <person name="Lipzen A."/>
            <person name="Lutzoni F."/>
            <person name="Magnuson J."/>
            <person name="Mondo S."/>
            <person name="Nolan M."/>
            <person name="Ohm R."/>
            <person name="Pangilinan J."/>
            <person name="Park H.-J."/>
            <person name="Ramirez L."/>
            <person name="Alfaro M."/>
            <person name="Sun H."/>
            <person name="Tritt A."/>
            <person name="Yoshinaga Y."/>
            <person name="Zwiers L.-H."/>
            <person name="Turgeon B.G."/>
            <person name="Goodwin S.B."/>
            <person name="Spatafora J.W."/>
            <person name="Crous P.W."/>
            <person name="Grigoriev I.V."/>
        </authorList>
    </citation>
    <scope>NUCLEOTIDE SEQUENCE</scope>
    <source>
        <strain evidence="1">CBS 394.84</strain>
    </source>
</reference>
<dbReference type="InterPro" id="IPR021829">
    <property type="entry name" value="DUF3419"/>
</dbReference>
<dbReference type="PANTHER" id="PTHR47473">
    <property type="entry name" value="BTA1P"/>
    <property type="match status" value="1"/>
</dbReference>
<dbReference type="SUPFAM" id="SSF53335">
    <property type="entry name" value="S-adenosyl-L-methionine-dependent methyltransferases"/>
    <property type="match status" value="1"/>
</dbReference>
<keyword evidence="2" id="KW-1185">Reference proteome</keyword>
<dbReference type="Pfam" id="PF13489">
    <property type="entry name" value="Methyltransf_23"/>
    <property type="match status" value="1"/>
</dbReference>
<proteinExistence type="predicted"/>
<dbReference type="AlphaFoldDB" id="A0A9P4GQK5"/>
<dbReference type="Pfam" id="PF11899">
    <property type="entry name" value="DUF3419"/>
    <property type="match status" value="1"/>
</dbReference>
<dbReference type="CDD" id="cd02440">
    <property type="entry name" value="AdoMet_MTases"/>
    <property type="match status" value="1"/>
</dbReference>